<dbReference type="Gene3D" id="3.40.710.10">
    <property type="entry name" value="DD-peptidase/beta-lactamase superfamily"/>
    <property type="match status" value="1"/>
</dbReference>
<keyword evidence="3" id="KW-0378">Hydrolase</keyword>
<gene>
    <name evidence="3" type="ORF">WMO28_06015</name>
</gene>
<evidence type="ECO:0000259" key="2">
    <source>
        <dbReference type="Pfam" id="PF13354"/>
    </source>
</evidence>
<accession>A0ABV1BCY0</accession>
<evidence type="ECO:0000256" key="1">
    <source>
        <dbReference type="SAM" id="SignalP"/>
    </source>
</evidence>
<feature type="chain" id="PRO_5047378866" evidence="1">
    <location>
        <begin position="26"/>
        <end position="487"/>
    </location>
</feature>
<proteinExistence type="predicted"/>
<organism evidence="3 4">
    <name type="scientific">Blautia aquisgranensis</name>
    <dbReference type="NCBI Taxonomy" id="3133153"/>
    <lineage>
        <taxon>Bacteria</taxon>
        <taxon>Bacillati</taxon>
        <taxon>Bacillota</taxon>
        <taxon>Clostridia</taxon>
        <taxon>Lachnospirales</taxon>
        <taxon>Lachnospiraceae</taxon>
        <taxon>Blautia</taxon>
    </lineage>
</organism>
<comment type="caution">
    <text evidence="3">The sequence shown here is derived from an EMBL/GenBank/DDBJ whole genome shotgun (WGS) entry which is preliminary data.</text>
</comment>
<dbReference type="Proteomes" id="UP001473063">
    <property type="component" value="Unassembled WGS sequence"/>
</dbReference>
<dbReference type="InterPro" id="IPR000871">
    <property type="entry name" value="Beta-lactam_class-A"/>
</dbReference>
<dbReference type="SUPFAM" id="SSF56601">
    <property type="entry name" value="beta-lactamase/transpeptidase-like"/>
    <property type="match status" value="1"/>
</dbReference>
<feature type="domain" description="Beta-lactamase class A catalytic" evidence="2">
    <location>
        <begin position="248"/>
        <end position="457"/>
    </location>
</feature>
<dbReference type="EMBL" id="JBBMEJ010000005">
    <property type="protein sequence ID" value="MEQ2370504.1"/>
    <property type="molecule type" value="Genomic_DNA"/>
</dbReference>
<name>A0ABV1BCY0_9FIRM</name>
<dbReference type="InterPro" id="IPR045155">
    <property type="entry name" value="Beta-lactam_cat"/>
</dbReference>
<keyword evidence="4" id="KW-1185">Reference proteome</keyword>
<evidence type="ECO:0000313" key="3">
    <source>
        <dbReference type="EMBL" id="MEQ2370504.1"/>
    </source>
</evidence>
<dbReference type="GO" id="GO:0016787">
    <property type="term" value="F:hydrolase activity"/>
    <property type="evidence" value="ECO:0007669"/>
    <property type="project" value="UniProtKB-KW"/>
</dbReference>
<dbReference type="InterPro" id="IPR012338">
    <property type="entry name" value="Beta-lactam/transpept-like"/>
</dbReference>
<dbReference type="RefSeq" id="WP_349056363.1">
    <property type="nucleotide sequence ID" value="NZ_JBBMEJ010000005.1"/>
</dbReference>
<evidence type="ECO:0000313" key="4">
    <source>
        <dbReference type="Proteomes" id="UP001473063"/>
    </source>
</evidence>
<dbReference type="PANTHER" id="PTHR35333">
    <property type="entry name" value="BETA-LACTAMASE"/>
    <property type="match status" value="1"/>
</dbReference>
<reference evidence="3 4" key="1">
    <citation type="submission" date="2024-03" db="EMBL/GenBank/DDBJ databases">
        <title>Human intestinal bacterial collection.</title>
        <authorList>
            <person name="Pauvert C."/>
            <person name="Hitch T.C.A."/>
            <person name="Clavel T."/>
        </authorList>
    </citation>
    <scope>NUCLEOTIDE SEQUENCE [LARGE SCALE GENOMIC DNA]</scope>
    <source>
        <strain evidence="3 4">CLA-JM-H16</strain>
    </source>
</reference>
<dbReference type="Pfam" id="PF13354">
    <property type="entry name" value="Beta-lactamase2"/>
    <property type="match status" value="1"/>
</dbReference>
<sequence length="487" mass="53275">MRQKKIFRVLAVCLTASMLTQAVPAAGAQQTAQGSLGSVTEESQILPIPDGSGKYILKSSGFYCLNEDGTRENTPAVHYFDHFVINGTVFDGYYYHDEGGKFTAGDPHMVQIKNLTSMSDDGSGGEITFDGCYMVNNLGKLSAASQARYIDNLVVDKTTYNGFYYFDKYGKMITDTGIHKIKMNTAGQMFDGYYYFGGENGVLVQGAGETPEGFPVNEDGKVETGNLGMKGLQARLEELIGTYEGTWSIYVRDITDDEKFSLNSRSLYSASLIKVFVMAQTYANMDTVLANEAAKLKKDVSDPAVTTKVNDLLWNMITVSDNESFNELVRLQTASDVFKDGAEAVNVFLAENKYADTSVQHILSPSSSKDEGLGGRNTTSVKDCASLLEKIYRGKCVSKEASEAMLNLLLNQQVTTKIPGGVSAAVEIANKTGETDTDQHDIAIVYGEKITYILCVMSEDCQAEDAVSHIRDISGIVYNYLNMQLDQ</sequence>
<protein>
    <submittedName>
        <fullName evidence="3">Serine hydrolase</fullName>
    </submittedName>
</protein>
<keyword evidence="1" id="KW-0732">Signal</keyword>
<feature type="signal peptide" evidence="1">
    <location>
        <begin position="1"/>
        <end position="25"/>
    </location>
</feature>
<dbReference type="PANTHER" id="PTHR35333:SF3">
    <property type="entry name" value="BETA-LACTAMASE-TYPE TRANSPEPTIDASE FOLD CONTAINING PROTEIN"/>
    <property type="match status" value="1"/>
</dbReference>